<reference evidence="1 2" key="1">
    <citation type="submission" date="2016-10" db="EMBL/GenBank/DDBJ databases">
        <authorList>
            <person name="de Groot N.N."/>
        </authorList>
    </citation>
    <scope>NUCLEOTIDE SEQUENCE [LARGE SCALE GENOMIC DNA]</scope>
    <source>
        <strain evidence="1 2">DSM 19033</strain>
    </source>
</reference>
<evidence type="ECO:0008006" key="3">
    <source>
        <dbReference type="Google" id="ProtNLM"/>
    </source>
</evidence>
<gene>
    <name evidence="1" type="ORF">SAMN05443550_102482</name>
</gene>
<organism evidence="1 2">
    <name type="scientific">Pedobacter hartonius</name>
    <dbReference type="NCBI Taxonomy" id="425514"/>
    <lineage>
        <taxon>Bacteria</taxon>
        <taxon>Pseudomonadati</taxon>
        <taxon>Bacteroidota</taxon>
        <taxon>Sphingobacteriia</taxon>
        <taxon>Sphingobacteriales</taxon>
        <taxon>Sphingobacteriaceae</taxon>
        <taxon>Pedobacter</taxon>
    </lineage>
</organism>
<dbReference type="RefSeq" id="WP_090555606.1">
    <property type="nucleotide sequence ID" value="NZ_FNRA01000002.1"/>
</dbReference>
<dbReference type="SUPFAM" id="SSF49464">
    <property type="entry name" value="Carboxypeptidase regulatory domain-like"/>
    <property type="match status" value="1"/>
</dbReference>
<dbReference type="Proteomes" id="UP000198850">
    <property type="component" value="Unassembled WGS sequence"/>
</dbReference>
<dbReference type="Gene3D" id="2.60.40.1120">
    <property type="entry name" value="Carboxypeptidase-like, regulatory domain"/>
    <property type="match status" value="1"/>
</dbReference>
<keyword evidence="2" id="KW-1185">Reference proteome</keyword>
<evidence type="ECO:0000313" key="2">
    <source>
        <dbReference type="Proteomes" id="UP000198850"/>
    </source>
</evidence>
<accession>A0A1H3ZTC6</accession>
<dbReference type="STRING" id="425514.SAMN05443550_102482"/>
<sequence length="86" mass="9385">MKIFLLNNYWKYGWFALLLVLLFSPALIQAQTAPVKGKATDETGGGLPGATIKIKGKPNATASDPNGNFSRIEKLKWEKGWPVVAP</sequence>
<evidence type="ECO:0000313" key="1">
    <source>
        <dbReference type="EMBL" id="SEA26865.1"/>
    </source>
</evidence>
<proteinExistence type="predicted"/>
<dbReference type="InterPro" id="IPR008969">
    <property type="entry name" value="CarboxyPept-like_regulatory"/>
</dbReference>
<name>A0A1H3ZTC6_9SPHI</name>
<protein>
    <recommendedName>
        <fullName evidence="3">Carboxypeptidase regulatory-like domain-containing protein</fullName>
    </recommendedName>
</protein>
<dbReference type="EMBL" id="FNRA01000002">
    <property type="protein sequence ID" value="SEA26865.1"/>
    <property type="molecule type" value="Genomic_DNA"/>
</dbReference>
<dbReference type="AlphaFoldDB" id="A0A1H3ZTC6"/>
<dbReference type="OrthoDB" id="7432683at2"/>